<proteinExistence type="predicted"/>
<feature type="transmembrane region" description="Helical" evidence="1">
    <location>
        <begin position="21"/>
        <end position="43"/>
    </location>
</feature>
<evidence type="ECO:0000313" key="2">
    <source>
        <dbReference type="EMBL" id="QPC82996.1"/>
    </source>
</evidence>
<feature type="transmembrane region" description="Helical" evidence="1">
    <location>
        <begin position="158"/>
        <end position="177"/>
    </location>
</feature>
<keyword evidence="1" id="KW-0472">Membrane</keyword>
<sequence length="193" mass="21295">MGQNTDQPRRTYPPFWMRLTILQGNLLQIAGLVIGSGLIYLAAHLPTSWLAQLSLLMIGNFLIYICCHSLAHWLVGRLVGIRFIGYGIRGTNHPDDLSPFMRRILTRIPMFTALTEKNSMRQASPLARALMFAAGETSTIICLLLVAFYAWLNGLPGGILWPIIATLMSISAAYSTATMPTGDYAKAIKALKQ</sequence>
<dbReference type="RefSeq" id="WP_195171065.1">
    <property type="nucleotide sequence ID" value="NZ_CP062983.1"/>
</dbReference>
<protein>
    <recommendedName>
        <fullName evidence="4">DUF3267 domain-containing protein</fullName>
    </recommendedName>
</protein>
<keyword evidence="1" id="KW-0812">Transmembrane</keyword>
<dbReference type="AlphaFoldDB" id="A0A7S8IEV7"/>
<name>A0A7S8IEV7_9CHLR</name>
<feature type="transmembrane region" description="Helical" evidence="1">
    <location>
        <begin position="129"/>
        <end position="152"/>
    </location>
</feature>
<dbReference type="EMBL" id="CP062983">
    <property type="protein sequence ID" value="QPC82996.1"/>
    <property type="molecule type" value="Genomic_DNA"/>
</dbReference>
<organism evidence="2 3">
    <name type="scientific">Phototrophicus methaneseepsis</name>
    <dbReference type="NCBI Taxonomy" id="2710758"/>
    <lineage>
        <taxon>Bacteria</taxon>
        <taxon>Bacillati</taxon>
        <taxon>Chloroflexota</taxon>
        <taxon>Candidatus Thermofontia</taxon>
        <taxon>Phototrophicales</taxon>
        <taxon>Phototrophicaceae</taxon>
        <taxon>Phototrophicus</taxon>
    </lineage>
</organism>
<evidence type="ECO:0000313" key="3">
    <source>
        <dbReference type="Proteomes" id="UP000594468"/>
    </source>
</evidence>
<gene>
    <name evidence="2" type="ORF">G4Y79_01065</name>
</gene>
<reference evidence="2 3" key="1">
    <citation type="submission" date="2020-02" db="EMBL/GenBank/DDBJ databases">
        <authorList>
            <person name="Zheng R.K."/>
            <person name="Sun C.M."/>
        </authorList>
    </citation>
    <scope>NUCLEOTIDE SEQUENCE [LARGE SCALE GENOMIC DNA]</scope>
    <source>
        <strain evidence="3">rifampicinis</strain>
    </source>
</reference>
<evidence type="ECO:0000256" key="1">
    <source>
        <dbReference type="SAM" id="Phobius"/>
    </source>
</evidence>
<dbReference type="Proteomes" id="UP000594468">
    <property type="component" value="Chromosome"/>
</dbReference>
<accession>A0A7S8IEV7</accession>
<feature type="transmembrane region" description="Helical" evidence="1">
    <location>
        <begin position="49"/>
        <end position="75"/>
    </location>
</feature>
<dbReference type="KEGG" id="pmet:G4Y79_01065"/>
<keyword evidence="3" id="KW-1185">Reference proteome</keyword>
<evidence type="ECO:0008006" key="4">
    <source>
        <dbReference type="Google" id="ProtNLM"/>
    </source>
</evidence>
<keyword evidence="1" id="KW-1133">Transmembrane helix</keyword>